<comment type="caution">
    <text evidence="2">The sequence shown here is derived from an EMBL/GenBank/DDBJ whole genome shotgun (WGS) entry which is preliminary data.</text>
</comment>
<organism evidence="2 3">
    <name type="scientific">Basidiobolus ranarum</name>
    <dbReference type="NCBI Taxonomy" id="34480"/>
    <lineage>
        <taxon>Eukaryota</taxon>
        <taxon>Fungi</taxon>
        <taxon>Fungi incertae sedis</taxon>
        <taxon>Zoopagomycota</taxon>
        <taxon>Entomophthoromycotina</taxon>
        <taxon>Basidiobolomycetes</taxon>
        <taxon>Basidiobolales</taxon>
        <taxon>Basidiobolaceae</taxon>
        <taxon>Basidiobolus</taxon>
    </lineage>
</organism>
<evidence type="ECO:0000313" key="3">
    <source>
        <dbReference type="Proteomes" id="UP001479436"/>
    </source>
</evidence>
<dbReference type="EMBL" id="JASJQH010001305">
    <property type="protein sequence ID" value="KAK9761612.1"/>
    <property type="molecule type" value="Genomic_DNA"/>
</dbReference>
<keyword evidence="3" id="KW-1185">Reference proteome</keyword>
<evidence type="ECO:0000313" key="2">
    <source>
        <dbReference type="EMBL" id="KAK9761612.1"/>
    </source>
</evidence>
<evidence type="ECO:0000256" key="1">
    <source>
        <dbReference type="SAM" id="MobiDB-lite"/>
    </source>
</evidence>
<reference evidence="2 3" key="1">
    <citation type="submission" date="2023-04" db="EMBL/GenBank/DDBJ databases">
        <title>Genome of Basidiobolus ranarum AG-B5.</title>
        <authorList>
            <person name="Stajich J.E."/>
            <person name="Carter-House D."/>
            <person name="Gryganskyi A."/>
        </authorList>
    </citation>
    <scope>NUCLEOTIDE SEQUENCE [LARGE SCALE GENOMIC DNA]</scope>
    <source>
        <strain evidence="2 3">AG-B5</strain>
    </source>
</reference>
<sequence length="94" mass="10701">MANALDWHLDTKLRDMAAMLPNISFWNFEILRLGGSVKILTFPSTHSQPPTDNSNQDQSQQQPRKFILSTVEMTVESGNHSFELLSQPKIMVDK</sequence>
<feature type="compositionally biased region" description="Low complexity" evidence="1">
    <location>
        <begin position="52"/>
        <end position="62"/>
    </location>
</feature>
<feature type="region of interest" description="Disordered" evidence="1">
    <location>
        <begin position="43"/>
        <end position="63"/>
    </location>
</feature>
<proteinExistence type="predicted"/>
<protein>
    <submittedName>
        <fullName evidence="2">Uncharacterized protein</fullName>
    </submittedName>
</protein>
<dbReference type="Proteomes" id="UP001479436">
    <property type="component" value="Unassembled WGS sequence"/>
</dbReference>
<name>A0ABR2WJE2_9FUNG</name>
<gene>
    <name evidence="2" type="ORF">K7432_013363</name>
</gene>
<accession>A0ABR2WJE2</accession>